<evidence type="ECO:0000259" key="3">
    <source>
        <dbReference type="PROSITE" id="PS50102"/>
    </source>
</evidence>
<proteinExistence type="predicted"/>
<feature type="domain" description="RRM" evidence="3">
    <location>
        <begin position="93"/>
        <end position="171"/>
    </location>
</feature>
<name>A0A085M7T9_9BILA</name>
<evidence type="ECO:0000313" key="5">
    <source>
        <dbReference type="Proteomes" id="UP000030764"/>
    </source>
</evidence>
<dbReference type="CDD" id="cd12311">
    <property type="entry name" value="RRM_SRSF2_SRSF8"/>
    <property type="match status" value="1"/>
</dbReference>
<dbReference type="Proteomes" id="UP000030764">
    <property type="component" value="Unassembled WGS sequence"/>
</dbReference>
<evidence type="ECO:0000256" key="1">
    <source>
        <dbReference type="PROSITE-ProRule" id="PRU00176"/>
    </source>
</evidence>
<dbReference type="SMART" id="SM00360">
    <property type="entry name" value="RRM"/>
    <property type="match status" value="1"/>
</dbReference>
<evidence type="ECO:0000256" key="2">
    <source>
        <dbReference type="SAM" id="MobiDB-lite"/>
    </source>
</evidence>
<dbReference type="PROSITE" id="PS50102">
    <property type="entry name" value="RRM"/>
    <property type="match status" value="1"/>
</dbReference>
<feature type="region of interest" description="Disordered" evidence="2">
    <location>
        <begin position="174"/>
        <end position="228"/>
    </location>
</feature>
<dbReference type="SUPFAM" id="SSF54928">
    <property type="entry name" value="RNA-binding domain, RBD"/>
    <property type="match status" value="1"/>
</dbReference>
<dbReference type="GO" id="GO:0003723">
    <property type="term" value="F:RNA binding"/>
    <property type="evidence" value="ECO:0007669"/>
    <property type="project" value="UniProtKB-UniRule"/>
</dbReference>
<dbReference type="Gene3D" id="3.30.70.330">
    <property type="match status" value="1"/>
</dbReference>
<feature type="compositionally biased region" description="Basic residues" evidence="2">
    <location>
        <begin position="203"/>
        <end position="215"/>
    </location>
</feature>
<dbReference type="AlphaFoldDB" id="A0A085M7T9"/>
<gene>
    <name evidence="4" type="ORF">M513_05766</name>
</gene>
<reference evidence="4 5" key="1">
    <citation type="journal article" date="2014" name="Nat. Genet.">
        <title>Genome and transcriptome of the porcine whipworm Trichuris suis.</title>
        <authorList>
            <person name="Jex A.R."/>
            <person name="Nejsum P."/>
            <person name="Schwarz E.M."/>
            <person name="Hu L."/>
            <person name="Young N.D."/>
            <person name="Hall R.S."/>
            <person name="Korhonen P.K."/>
            <person name="Liao S."/>
            <person name="Thamsborg S."/>
            <person name="Xia J."/>
            <person name="Xu P."/>
            <person name="Wang S."/>
            <person name="Scheerlinck J.P."/>
            <person name="Hofmann A."/>
            <person name="Sternberg P.W."/>
            <person name="Wang J."/>
            <person name="Gasser R.B."/>
        </authorList>
    </citation>
    <scope>NUCLEOTIDE SEQUENCE [LARGE SCALE GENOMIC DNA]</scope>
    <source>
        <strain evidence="4">DCEP-RM93M</strain>
    </source>
</reference>
<accession>A0A085M7T9</accession>
<feature type="compositionally biased region" description="Low complexity" evidence="2">
    <location>
        <begin position="216"/>
        <end position="228"/>
    </location>
</feature>
<dbReference type="InterPro" id="IPR050441">
    <property type="entry name" value="RBM"/>
</dbReference>
<dbReference type="InterPro" id="IPR000504">
    <property type="entry name" value="RRM_dom"/>
</dbReference>
<sequence length="228" mass="26659">MFYFIRNLASRQPVFACRVHSLSLAASQSPATDLYFISFVWLSILFRIHQHKNLTQCSLRHLGQITVTEPKKRKFRLMSGGRGVPPPRIEGMTSLKVDNLSSRTGPADLRKAFEKFGEIGDIHIPRDRWTRDSRGFAFVRFHSRRDAERAMGKMDGRRLDGRQIHIVMARYGRPIDDRGRNGDDYYRRRRDRSESPRDQRHESYRRRRSRSRSRSYSRSASPSNSDSG</sequence>
<protein>
    <recommendedName>
        <fullName evidence="3">RRM domain-containing protein</fullName>
    </recommendedName>
</protein>
<dbReference type="InterPro" id="IPR012677">
    <property type="entry name" value="Nucleotide-bd_a/b_plait_sf"/>
</dbReference>
<evidence type="ECO:0000313" key="4">
    <source>
        <dbReference type="EMBL" id="KFD53285.1"/>
    </source>
</evidence>
<feature type="compositionally biased region" description="Basic and acidic residues" evidence="2">
    <location>
        <begin position="174"/>
        <end position="202"/>
    </location>
</feature>
<dbReference type="InterPro" id="IPR035979">
    <property type="entry name" value="RBD_domain_sf"/>
</dbReference>
<dbReference type="Pfam" id="PF00076">
    <property type="entry name" value="RRM_1"/>
    <property type="match status" value="1"/>
</dbReference>
<keyword evidence="1" id="KW-0694">RNA-binding</keyword>
<dbReference type="PANTHER" id="PTHR48034">
    <property type="entry name" value="TRANSFORMER-2 SEX-DETERMINING PROTEIN-RELATED"/>
    <property type="match status" value="1"/>
</dbReference>
<organism evidence="4 5">
    <name type="scientific">Trichuris suis</name>
    <name type="common">pig whipworm</name>
    <dbReference type="NCBI Taxonomy" id="68888"/>
    <lineage>
        <taxon>Eukaryota</taxon>
        <taxon>Metazoa</taxon>
        <taxon>Ecdysozoa</taxon>
        <taxon>Nematoda</taxon>
        <taxon>Enoplea</taxon>
        <taxon>Dorylaimia</taxon>
        <taxon>Trichinellida</taxon>
        <taxon>Trichuridae</taxon>
        <taxon>Trichuris</taxon>
    </lineage>
</organism>
<keyword evidence="5" id="KW-1185">Reference proteome</keyword>
<dbReference type="EMBL" id="KL363218">
    <property type="protein sequence ID" value="KFD53285.1"/>
    <property type="molecule type" value="Genomic_DNA"/>
</dbReference>